<dbReference type="Proteomes" id="UP000602510">
    <property type="component" value="Unassembled WGS sequence"/>
</dbReference>
<dbReference type="EMBL" id="WSZM01000069">
    <property type="protein sequence ID" value="KAF4044445.1"/>
    <property type="molecule type" value="Genomic_DNA"/>
</dbReference>
<reference evidence="1" key="1">
    <citation type="submission" date="2020-04" db="EMBL/GenBank/DDBJ databases">
        <title>Hybrid Assembly of Korean Phytophthora infestans isolates.</title>
        <authorList>
            <person name="Prokchorchik M."/>
            <person name="Lee Y."/>
            <person name="Seo J."/>
            <person name="Cho J.-H."/>
            <person name="Park Y.-E."/>
            <person name="Jang D.-C."/>
            <person name="Im J.-S."/>
            <person name="Choi J.-G."/>
            <person name="Park H.-J."/>
            <person name="Lee G.-B."/>
            <person name="Lee Y.-G."/>
            <person name="Hong S.-Y."/>
            <person name="Cho K."/>
            <person name="Sohn K.H."/>
        </authorList>
    </citation>
    <scope>NUCLEOTIDE SEQUENCE</scope>
    <source>
        <strain evidence="1">KR_1_A1</strain>
    </source>
</reference>
<comment type="caution">
    <text evidence="1">The sequence shown here is derived from an EMBL/GenBank/DDBJ whole genome shotgun (WGS) entry which is preliminary data.</text>
</comment>
<sequence>MWHYGEVTKLGHYSYSYELPDSMTQGLLSYRKSCPAFDANPSAPTGTTTPYAPPFDVSTSGNGSLRGYRSMFVGMEVLVTPPTSSATDPLMEKTCLCIAGLI</sequence>
<protein>
    <submittedName>
        <fullName evidence="1">Uncharacterized protein</fullName>
    </submittedName>
</protein>
<keyword evidence="2" id="KW-1185">Reference proteome</keyword>
<proteinExistence type="predicted"/>
<evidence type="ECO:0000313" key="1">
    <source>
        <dbReference type="EMBL" id="KAF4044445.1"/>
    </source>
</evidence>
<accession>A0A833TDM3</accession>
<name>A0A833TDM3_PHYIN</name>
<evidence type="ECO:0000313" key="2">
    <source>
        <dbReference type="Proteomes" id="UP000602510"/>
    </source>
</evidence>
<gene>
    <name evidence="1" type="ORF">GN244_ATG03153</name>
</gene>
<organism evidence="1 2">
    <name type="scientific">Phytophthora infestans</name>
    <name type="common">Potato late blight agent</name>
    <name type="synonym">Botrytis infestans</name>
    <dbReference type="NCBI Taxonomy" id="4787"/>
    <lineage>
        <taxon>Eukaryota</taxon>
        <taxon>Sar</taxon>
        <taxon>Stramenopiles</taxon>
        <taxon>Oomycota</taxon>
        <taxon>Peronosporomycetes</taxon>
        <taxon>Peronosporales</taxon>
        <taxon>Peronosporaceae</taxon>
        <taxon>Phytophthora</taxon>
    </lineage>
</organism>
<dbReference type="AlphaFoldDB" id="A0A833TDM3"/>